<evidence type="ECO:0000256" key="6">
    <source>
        <dbReference type="ARBA" id="ARBA00022692"/>
    </source>
</evidence>
<proteinExistence type="inferred from homology"/>
<evidence type="ECO:0000256" key="5">
    <source>
        <dbReference type="ARBA" id="ARBA00022475"/>
    </source>
</evidence>
<evidence type="ECO:0000256" key="13">
    <source>
        <dbReference type="ARBA" id="ARBA00023180"/>
    </source>
</evidence>
<evidence type="ECO:0000313" key="21">
    <source>
        <dbReference type="EMBL" id="KAK3766442.1"/>
    </source>
</evidence>
<keyword evidence="5" id="KW-1003">Cell membrane</keyword>
<evidence type="ECO:0000256" key="10">
    <source>
        <dbReference type="ARBA" id="ARBA00023136"/>
    </source>
</evidence>
<evidence type="ECO:0000256" key="18">
    <source>
        <dbReference type="SAM" id="Phobius"/>
    </source>
</evidence>
<evidence type="ECO:0000256" key="9">
    <source>
        <dbReference type="ARBA" id="ARBA00023040"/>
    </source>
</evidence>
<evidence type="ECO:0000256" key="1">
    <source>
        <dbReference type="ARBA" id="ARBA00004138"/>
    </source>
</evidence>
<keyword evidence="4" id="KW-0217">Developmental protein</keyword>
<protein>
    <recommendedName>
        <fullName evidence="16">Protein smoothened</fullName>
    </recommendedName>
</protein>
<dbReference type="PANTHER" id="PTHR11309:SF35">
    <property type="entry name" value="PROTEIN SMOOTHENED"/>
    <property type="match status" value="1"/>
</dbReference>
<dbReference type="GO" id="GO:0005886">
    <property type="term" value="C:plasma membrane"/>
    <property type="evidence" value="ECO:0007669"/>
    <property type="project" value="UniProtKB-SubCell"/>
</dbReference>
<feature type="transmembrane region" description="Helical" evidence="18">
    <location>
        <begin position="277"/>
        <end position="295"/>
    </location>
</feature>
<evidence type="ECO:0000256" key="2">
    <source>
        <dbReference type="ARBA" id="ARBA00004651"/>
    </source>
</evidence>
<dbReference type="PROSITE" id="PS50261">
    <property type="entry name" value="G_PROTEIN_RECEP_F2_4"/>
    <property type="match status" value="1"/>
</dbReference>
<dbReference type="Proteomes" id="UP001283361">
    <property type="component" value="Unassembled WGS sequence"/>
</dbReference>
<gene>
    <name evidence="21" type="ORF">RRG08_056116</name>
</gene>
<keyword evidence="8 18" id="KW-1133">Transmembrane helix</keyword>
<dbReference type="PRINTS" id="PR00489">
    <property type="entry name" value="FRIZZLED"/>
</dbReference>
<evidence type="ECO:0000256" key="17">
    <source>
        <dbReference type="PROSITE-ProRule" id="PRU00090"/>
    </source>
</evidence>
<evidence type="ECO:0000256" key="16">
    <source>
        <dbReference type="ARBA" id="ARBA00035037"/>
    </source>
</evidence>
<dbReference type="InterPro" id="IPR000539">
    <property type="entry name" value="Frizzled/Smoothened_7TM"/>
</dbReference>
<dbReference type="GO" id="GO:0004930">
    <property type="term" value="F:G protein-coupled receptor activity"/>
    <property type="evidence" value="ECO:0007669"/>
    <property type="project" value="UniProtKB-KW"/>
</dbReference>
<dbReference type="Pfam" id="PF01392">
    <property type="entry name" value="Fz"/>
    <property type="match status" value="1"/>
</dbReference>
<feature type="transmembrane region" description="Helical" evidence="18">
    <location>
        <begin position="545"/>
        <end position="563"/>
    </location>
</feature>
<dbReference type="GO" id="GO:0030425">
    <property type="term" value="C:dendrite"/>
    <property type="evidence" value="ECO:0007669"/>
    <property type="project" value="TreeGrafter"/>
</dbReference>
<evidence type="ECO:0000256" key="8">
    <source>
        <dbReference type="ARBA" id="ARBA00022989"/>
    </source>
</evidence>
<comment type="caution">
    <text evidence="21">The sequence shown here is derived from an EMBL/GenBank/DDBJ whole genome shotgun (WGS) entry which is preliminary data.</text>
</comment>
<sequence length="630" mass="70292">MANLGCKSPGTKFCHRSSLMLATCQCRLRAVTSVSLFRFLLTSFLLLQWADCQTQHLTPALNPQCYRSTNITGACIPVNGSSVERMCLGAKIPFTHTSLALAHDSSSLKEVQERLLMWSGLQNVPQCWAIVQPLLCSVYLPNCSDALGVTLPSKQLCERTRKPCQIVHDLNNGWPDFLQCDHPNFVSGCGPEKYDFVSFNTTGKCEAPLIRTVNPDSWYHGVEGCGMPCDNPLFSKDDHKEAHTFVAVFGSICLACTLFTLLTFIIDWKNANRYPALIIFFINACFFLGSVGWMAQFAGDARTEIVCRKDGTARKGEPQLGSDESIWCPVIFTMIYYFLVAGICWYVMLAYAWCLTFTALGGSTAKGRDPGSTPQEVLRSRTAYFHIISWCCPLVLTIVCLAVSEIDGDSLSGICFVGAHNSGVRAMFVLVPVGLVIIVGTFFLIKGVYTLTKIRNDAPAFIPEKTFSKIRATIIRLGIFTVVALGFVFITFAVHIYIFTNEDKWEESIRQHLLCKANMSVSAAGKDPELECAIQDSPSLLAMELHIFAFFGAGIAMSSWSWTRASLSSWERFFRWVFHKPSNKPVKLKRHRMIAQMFEKRKEINQGRMSISYRSSHDDPLGKSSLISYC</sequence>
<feature type="domain" description="FZ" evidence="19">
    <location>
        <begin position="70"/>
        <end position="192"/>
    </location>
</feature>
<keyword evidence="13" id="KW-0325">Glycoprotein</keyword>
<dbReference type="FunFam" id="1.20.1070.10:FF:000068">
    <property type="entry name" value="Smoothened, frizzled class receptor"/>
    <property type="match status" value="1"/>
</dbReference>
<keyword evidence="6 18" id="KW-0812">Transmembrane</keyword>
<evidence type="ECO:0000313" key="22">
    <source>
        <dbReference type="Proteomes" id="UP001283361"/>
    </source>
</evidence>
<reference evidence="21" key="1">
    <citation type="journal article" date="2023" name="G3 (Bethesda)">
        <title>A reference genome for the long-term kleptoplast-retaining sea slug Elysia crispata morphotype clarki.</title>
        <authorList>
            <person name="Eastman K.E."/>
            <person name="Pendleton A.L."/>
            <person name="Shaikh M.A."/>
            <person name="Suttiyut T."/>
            <person name="Ogas R."/>
            <person name="Tomko P."/>
            <person name="Gavelis G."/>
            <person name="Widhalm J.R."/>
            <person name="Wisecaver J.H."/>
        </authorList>
    </citation>
    <scope>NUCLEOTIDE SEQUENCE</scope>
    <source>
        <strain evidence="21">ECLA1</strain>
    </source>
</reference>
<dbReference type="Gene3D" id="1.10.2000.10">
    <property type="entry name" value="Frizzled cysteine-rich domain"/>
    <property type="match status" value="1"/>
</dbReference>
<keyword evidence="11" id="KW-1015">Disulfide bond</keyword>
<dbReference type="EMBL" id="JAWDGP010004234">
    <property type="protein sequence ID" value="KAK3766442.1"/>
    <property type="molecule type" value="Genomic_DNA"/>
</dbReference>
<dbReference type="SMART" id="SM00063">
    <property type="entry name" value="FRI"/>
    <property type="match status" value="1"/>
</dbReference>
<dbReference type="Gene3D" id="1.20.1070.10">
    <property type="entry name" value="Rhodopsin 7-helix transmembrane proteins"/>
    <property type="match status" value="1"/>
</dbReference>
<evidence type="ECO:0000259" key="20">
    <source>
        <dbReference type="PROSITE" id="PS50261"/>
    </source>
</evidence>
<dbReference type="SMART" id="SM01330">
    <property type="entry name" value="Frizzled"/>
    <property type="match status" value="1"/>
</dbReference>
<keyword evidence="22" id="KW-1185">Reference proteome</keyword>
<dbReference type="InterPro" id="IPR017981">
    <property type="entry name" value="GPCR_2-like_7TM"/>
</dbReference>
<dbReference type="InterPro" id="IPR020067">
    <property type="entry name" value="Frizzled_dom"/>
</dbReference>
<evidence type="ECO:0000259" key="19">
    <source>
        <dbReference type="PROSITE" id="PS50038"/>
    </source>
</evidence>
<dbReference type="GO" id="GO:0005929">
    <property type="term" value="C:cilium"/>
    <property type="evidence" value="ECO:0007669"/>
    <property type="project" value="UniProtKB-SubCell"/>
</dbReference>
<evidence type="ECO:0000256" key="11">
    <source>
        <dbReference type="ARBA" id="ARBA00023157"/>
    </source>
</evidence>
<dbReference type="GO" id="GO:0007224">
    <property type="term" value="P:smoothened signaling pathway"/>
    <property type="evidence" value="ECO:0007669"/>
    <property type="project" value="TreeGrafter"/>
</dbReference>
<dbReference type="Pfam" id="PF01534">
    <property type="entry name" value="Frizzled"/>
    <property type="match status" value="1"/>
</dbReference>
<evidence type="ECO:0000256" key="14">
    <source>
        <dbReference type="ARBA" id="ARBA00023224"/>
    </source>
</evidence>
<dbReference type="SUPFAM" id="SSF63501">
    <property type="entry name" value="Frizzled cysteine-rich domain"/>
    <property type="match status" value="1"/>
</dbReference>
<keyword evidence="9" id="KW-0297">G-protein coupled receptor</keyword>
<dbReference type="GO" id="GO:0005113">
    <property type="term" value="F:patched binding"/>
    <property type="evidence" value="ECO:0007669"/>
    <property type="project" value="TreeGrafter"/>
</dbReference>
<feature type="transmembrane region" description="Helical" evidence="18">
    <location>
        <begin position="245"/>
        <end position="265"/>
    </location>
</feature>
<feature type="transmembrane region" description="Helical" evidence="18">
    <location>
        <begin position="335"/>
        <end position="362"/>
    </location>
</feature>
<dbReference type="GO" id="GO:0071679">
    <property type="term" value="P:commissural neuron axon guidance"/>
    <property type="evidence" value="ECO:0007669"/>
    <property type="project" value="TreeGrafter"/>
</dbReference>
<organism evidence="21 22">
    <name type="scientific">Elysia crispata</name>
    <name type="common">lettuce slug</name>
    <dbReference type="NCBI Taxonomy" id="231223"/>
    <lineage>
        <taxon>Eukaryota</taxon>
        <taxon>Metazoa</taxon>
        <taxon>Spiralia</taxon>
        <taxon>Lophotrochozoa</taxon>
        <taxon>Mollusca</taxon>
        <taxon>Gastropoda</taxon>
        <taxon>Heterobranchia</taxon>
        <taxon>Euthyneura</taxon>
        <taxon>Panpulmonata</taxon>
        <taxon>Sacoglossa</taxon>
        <taxon>Placobranchoidea</taxon>
        <taxon>Plakobranchidae</taxon>
        <taxon>Elysia</taxon>
    </lineage>
</organism>
<evidence type="ECO:0000256" key="3">
    <source>
        <dbReference type="ARBA" id="ARBA00008077"/>
    </source>
</evidence>
<evidence type="ECO:0000256" key="12">
    <source>
        <dbReference type="ARBA" id="ARBA00023170"/>
    </source>
</evidence>
<evidence type="ECO:0000256" key="7">
    <source>
        <dbReference type="ARBA" id="ARBA00022729"/>
    </source>
</evidence>
<dbReference type="GO" id="GO:0007389">
    <property type="term" value="P:pattern specification process"/>
    <property type="evidence" value="ECO:0007669"/>
    <property type="project" value="TreeGrafter"/>
</dbReference>
<feature type="transmembrane region" description="Helical" evidence="18">
    <location>
        <begin position="474"/>
        <end position="498"/>
    </location>
</feature>
<keyword evidence="10 18" id="KW-0472">Membrane</keyword>
<feature type="transmembrane region" description="Helical" evidence="18">
    <location>
        <begin position="383"/>
        <end position="404"/>
    </location>
</feature>
<name>A0AAE1DDH3_9GAST</name>
<keyword evidence="7" id="KW-0732">Signal</keyword>
<dbReference type="PANTHER" id="PTHR11309">
    <property type="entry name" value="FRIZZLED"/>
    <property type="match status" value="1"/>
</dbReference>
<comment type="subcellular location">
    <subcellularLocation>
        <location evidence="2">Cell membrane</location>
        <topology evidence="2">Multi-pass membrane protein</topology>
    </subcellularLocation>
    <subcellularLocation>
        <location evidence="1">Cell projection</location>
        <location evidence="1">Cilium</location>
    </subcellularLocation>
</comment>
<dbReference type="InterPro" id="IPR036790">
    <property type="entry name" value="Frizzled_dom_sf"/>
</dbReference>
<dbReference type="PROSITE" id="PS50038">
    <property type="entry name" value="FZ"/>
    <property type="match status" value="1"/>
</dbReference>
<evidence type="ECO:0000256" key="4">
    <source>
        <dbReference type="ARBA" id="ARBA00022473"/>
    </source>
</evidence>
<evidence type="ECO:0000256" key="15">
    <source>
        <dbReference type="ARBA" id="ARBA00023273"/>
    </source>
</evidence>
<comment type="similarity">
    <text evidence="3">Belongs to the G-protein coupled receptor Fz/Smo family.</text>
</comment>
<accession>A0AAE1DDH3</accession>
<keyword evidence="14" id="KW-0807">Transducer</keyword>
<dbReference type="GO" id="GO:0009888">
    <property type="term" value="P:tissue development"/>
    <property type="evidence" value="ECO:0007669"/>
    <property type="project" value="UniProtKB-ARBA"/>
</dbReference>
<feature type="domain" description="G-protein coupled receptors family 2 profile 2" evidence="20">
    <location>
        <begin position="242"/>
        <end position="518"/>
    </location>
</feature>
<dbReference type="InterPro" id="IPR015526">
    <property type="entry name" value="Frizzled/SFRP"/>
</dbReference>
<feature type="transmembrane region" description="Helical" evidence="18">
    <location>
        <begin position="424"/>
        <end position="445"/>
    </location>
</feature>
<dbReference type="GO" id="GO:0007417">
    <property type="term" value="P:central nervous system development"/>
    <property type="evidence" value="ECO:0007669"/>
    <property type="project" value="TreeGrafter"/>
</dbReference>
<comment type="caution">
    <text evidence="17">Lacks conserved residue(s) required for the propagation of feature annotation.</text>
</comment>
<dbReference type="AlphaFoldDB" id="A0AAE1DDH3"/>
<keyword evidence="12" id="KW-0675">Receptor</keyword>
<keyword evidence="15" id="KW-0966">Cell projection</keyword>